<comment type="caution">
    <text evidence="2">The sequence shown here is derived from an EMBL/GenBank/DDBJ whole genome shotgun (WGS) entry which is preliminary data.</text>
</comment>
<evidence type="ECO:0000259" key="1">
    <source>
        <dbReference type="PROSITE" id="PS50983"/>
    </source>
</evidence>
<dbReference type="PANTHER" id="PTHR42860:SF2">
    <property type="entry name" value="BLL4160 PROTEIN"/>
    <property type="match status" value="1"/>
</dbReference>
<dbReference type="AlphaFoldDB" id="A0A937W1A9"/>
<evidence type="ECO:0000313" key="3">
    <source>
        <dbReference type="Proteomes" id="UP000712673"/>
    </source>
</evidence>
<dbReference type="SUPFAM" id="SSF53807">
    <property type="entry name" value="Helical backbone' metal receptor"/>
    <property type="match status" value="1"/>
</dbReference>
<feature type="domain" description="Fe/B12 periplasmic-binding" evidence="1">
    <location>
        <begin position="60"/>
        <end position="346"/>
    </location>
</feature>
<dbReference type="InterPro" id="IPR051030">
    <property type="entry name" value="Vitamin_B12-ABC_binding"/>
</dbReference>
<dbReference type="PANTHER" id="PTHR42860">
    <property type="entry name" value="VITAMIN B12-BINDING PROTEIN"/>
    <property type="match status" value="1"/>
</dbReference>
<dbReference type="Proteomes" id="UP000712673">
    <property type="component" value="Unassembled WGS sequence"/>
</dbReference>
<reference evidence="2" key="1">
    <citation type="submission" date="2019-03" db="EMBL/GenBank/DDBJ databases">
        <title>Lake Tanganyika Metagenome-Assembled Genomes (MAGs).</title>
        <authorList>
            <person name="Tran P."/>
        </authorList>
    </citation>
    <scope>NUCLEOTIDE SEQUENCE</scope>
    <source>
        <strain evidence="2">K_DeepCast_65m_m2_066</strain>
    </source>
</reference>
<proteinExistence type="predicted"/>
<gene>
    <name evidence="2" type="ORF">FJZ47_07500</name>
</gene>
<dbReference type="Gene3D" id="3.40.50.1980">
    <property type="entry name" value="Nitrogenase molybdenum iron protein domain"/>
    <property type="match status" value="2"/>
</dbReference>
<name>A0A937W1A9_UNCTE</name>
<protein>
    <recommendedName>
        <fullName evidence="1">Fe/B12 periplasmic-binding domain-containing protein</fullName>
    </recommendedName>
</protein>
<dbReference type="PROSITE" id="PS50983">
    <property type="entry name" value="FE_B12_PBP"/>
    <property type="match status" value="1"/>
</dbReference>
<dbReference type="Pfam" id="PF01497">
    <property type="entry name" value="Peripla_BP_2"/>
    <property type="match status" value="1"/>
</dbReference>
<dbReference type="InterPro" id="IPR002491">
    <property type="entry name" value="ABC_transptr_periplasmic_BD"/>
</dbReference>
<evidence type="ECO:0000313" key="2">
    <source>
        <dbReference type="EMBL" id="MBM3223629.1"/>
    </source>
</evidence>
<organism evidence="2 3">
    <name type="scientific">Tectimicrobiota bacterium</name>
    <dbReference type="NCBI Taxonomy" id="2528274"/>
    <lineage>
        <taxon>Bacteria</taxon>
        <taxon>Pseudomonadati</taxon>
        <taxon>Nitrospinota/Tectimicrobiota group</taxon>
        <taxon>Candidatus Tectimicrobiota</taxon>
    </lineage>
</organism>
<sequence>MKSWTSRGAWKEQCCNTCSPPICTSTWGAKPASLHAWWQPAPTHANLLNAREMPMSTPRRVVSLSPNVSIILFALGADDAVVGCTQGCLPAIQAYLQVWGISAATVTPRLQYWHALPIVGVWPQADVAMVQALRPEAVLTSGSGPFGVHTAAALGVAPEAVQHFDTRTFAEMEQQIQQLGALLDCVSSATQVRTQLQARREAAQARQRQRAIPPTVLFEYCVCTRYDPDPAQRVATPAQTVLVGGHLAPELIQLSGGTPLLMQPGDSARWVTFAEIHAAQPEVILQYDCHGCPTAGKHPVATRHGWETLPAVAHAAVYPLHENISDPNLCFPGPLEHLLDVLNRYP</sequence>
<accession>A0A937W1A9</accession>
<dbReference type="EMBL" id="VGLS01000173">
    <property type="protein sequence ID" value="MBM3223629.1"/>
    <property type="molecule type" value="Genomic_DNA"/>
</dbReference>